<dbReference type="InterPro" id="IPR046950">
    <property type="entry name" value="DNA-dir_Rpol_C_phage-type"/>
</dbReference>
<dbReference type="FunFam" id="1.10.287.280:FF:000001">
    <property type="entry name" value="DNA-directed RNA polymerase"/>
    <property type="match status" value="1"/>
</dbReference>
<dbReference type="InterPro" id="IPR037159">
    <property type="entry name" value="RNA_POL_N_sf"/>
</dbReference>
<dbReference type="Pfam" id="PF14700">
    <property type="entry name" value="RPOL_N"/>
    <property type="match status" value="1"/>
</dbReference>
<comment type="caution">
    <text evidence="12">The sequence shown here is derived from an EMBL/GenBank/DDBJ whole genome shotgun (WGS) entry which is preliminary data.</text>
</comment>
<evidence type="ECO:0000256" key="4">
    <source>
        <dbReference type="ARBA" id="ARBA00022679"/>
    </source>
</evidence>
<dbReference type="Gene3D" id="1.10.1320.10">
    <property type="entry name" value="DNA-directed RNA polymerase, N-terminal domain"/>
    <property type="match status" value="1"/>
</dbReference>
<evidence type="ECO:0000256" key="10">
    <source>
        <dbReference type="SAM" id="Coils"/>
    </source>
</evidence>
<dbReference type="EMBL" id="JAQMWT010000624">
    <property type="protein sequence ID" value="KAJ8598887.1"/>
    <property type="molecule type" value="Genomic_DNA"/>
</dbReference>
<evidence type="ECO:0000313" key="13">
    <source>
        <dbReference type="Proteomes" id="UP001230188"/>
    </source>
</evidence>
<dbReference type="GO" id="GO:0003899">
    <property type="term" value="F:DNA-directed RNA polymerase activity"/>
    <property type="evidence" value="ECO:0007669"/>
    <property type="project" value="UniProtKB-EC"/>
</dbReference>
<keyword evidence="5 9" id="KW-0548">Nucleotidyltransferase</keyword>
<dbReference type="PANTHER" id="PTHR10102:SF0">
    <property type="entry name" value="DNA-DIRECTED RNA POLYMERASE, MITOCHONDRIAL"/>
    <property type="match status" value="1"/>
</dbReference>
<proteinExistence type="inferred from homology"/>
<evidence type="ECO:0000259" key="11">
    <source>
        <dbReference type="SMART" id="SM01311"/>
    </source>
</evidence>
<dbReference type="InterPro" id="IPR002092">
    <property type="entry name" value="DNA-dir_Rpol_phage-type"/>
</dbReference>
<gene>
    <name evidence="12" type="ORF">CTAYLR_010269</name>
</gene>
<sequence>MMSVVVGRSLVARVVGVRSPRRASLSSLTEVVHESSVWRAKREWQPTMREVPSALQQDLLLEASLLREWPPRVQQEHRRAATEEVRRADEARWRAYERQLELEEESLAKACEEYRRLVEDLVSLGRGANLKPVQALLVRWYEPLVRAIAAERVASHAGDAVEDRRAYGPLLLLLPPEQLAVIAMHETIGESLKYGLDGARFTRIVAAIGDSVQAEARVLLAKRRAQAISAAEGEAAGRRAFDPTTILRGMNPRLVGVRARKALEDDAGDWSPATRVKLGSFLLGEVLGVAVDEAGSPMLSHEMRAFRPNRQVGVVRPSESLLALACGSDLVRRAALPRYLPMLVEPAPWRAYDRGGFLRLGAPCMRTHGCKVQVEAVRRGEMPEVFAGLDALGKVAWRINRDLYDVVERCWADAMDLPDMPARRDVPVPPEPADDDEEAHRAWRRRCRKIERRNAEAHALKCDLILKLGIAEKFLDEPRFYFPYNLDFRGRAYPIPPNLNHLGSDLCRSLLFFADPKPLGERGLYWLRVHLANLFGKSKESLAARVAFSECHAADILRAADAPLEHRWWLEADEPWQALATCKEIAKASRYPGGPEAYPCALPVHADGSCNGLQHYASLGRDEEGGRQVNLLPGEEPRDVYSGVCALVADKVRADASADVETALPFGGGEKKTRRLATRAVEDFEDQIDDEEEEEEEEEADRVREALERRRLARVVDGLINRKVVKQTVMTSVYGVTFVGARQQIKDRIQDRLEAIIEAPPSAERDADIARLVRLGALDPETNEIDDATVYFCSSYVARLTLEVLAELFTSARHIMDWLSQCARLIAYEGQPVSFVTPLGLPVVQPYRRDASHAVRTLAQVVILVDHSDALPVSVSKQKSAFPPNFVHSLDSTHMLMTAIEMDRRGLAFTAVHDSYWTHAADVDVMNTTLRRCYFDLYSEPILEQLLESFQLRYPDVDFPPLPPRGTLDISRVLESAYFFS</sequence>
<keyword evidence="13" id="KW-1185">Reference proteome</keyword>
<dbReference type="PROSITE" id="PS00900">
    <property type="entry name" value="RNA_POL_PHAGE_1"/>
    <property type="match status" value="1"/>
</dbReference>
<comment type="catalytic activity">
    <reaction evidence="8 9">
        <text>RNA(n) + a ribonucleoside 5'-triphosphate = RNA(n+1) + diphosphate</text>
        <dbReference type="Rhea" id="RHEA:21248"/>
        <dbReference type="Rhea" id="RHEA-COMP:14527"/>
        <dbReference type="Rhea" id="RHEA-COMP:17342"/>
        <dbReference type="ChEBI" id="CHEBI:33019"/>
        <dbReference type="ChEBI" id="CHEBI:61557"/>
        <dbReference type="ChEBI" id="CHEBI:140395"/>
        <dbReference type="EC" id="2.7.7.6"/>
    </reaction>
</comment>
<feature type="coiled-coil region" evidence="10">
    <location>
        <begin position="674"/>
        <end position="713"/>
    </location>
</feature>
<dbReference type="InterPro" id="IPR024075">
    <property type="entry name" value="DNA-dir_RNA_pol_helix_hairp_sf"/>
</dbReference>
<organism evidence="12 13">
    <name type="scientific">Chrysophaeum taylorii</name>
    <dbReference type="NCBI Taxonomy" id="2483200"/>
    <lineage>
        <taxon>Eukaryota</taxon>
        <taxon>Sar</taxon>
        <taxon>Stramenopiles</taxon>
        <taxon>Ochrophyta</taxon>
        <taxon>Pelagophyceae</taxon>
        <taxon>Pelagomonadales</taxon>
        <taxon>Pelagomonadaceae</taxon>
        <taxon>Chrysophaeum</taxon>
    </lineage>
</organism>
<evidence type="ECO:0000313" key="12">
    <source>
        <dbReference type="EMBL" id="KAJ8598887.1"/>
    </source>
</evidence>
<protein>
    <recommendedName>
        <fullName evidence="2 9">DNA-directed RNA polymerase</fullName>
        <ecNumber evidence="2 9">2.7.7.6</ecNumber>
    </recommendedName>
</protein>
<evidence type="ECO:0000256" key="7">
    <source>
        <dbReference type="ARBA" id="ARBA00023163"/>
    </source>
</evidence>
<evidence type="ECO:0000256" key="9">
    <source>
        <dbReference type="RuleBase" id="RU003805"/>
    </source>
</evidence>
<dbReference type="Proteomes" id="UP001230188">
    <property type="component" value="Unassembled WGS sequence"/>
</dbReference>
<keyword evidence="7 9" id="KW-0804">Transcription</keyword>
<name>A0AAD7XF21_9STRA</name>
<keyword evidence="10" id="KW-0175">Coiled coil</keyword>
<dbReference type="Pfam" id="PF00940">
    <property type="entry name" value="RNA_pol"/>
    <property type="match status" value="1"/>
</dbReference>
<dbReference type="GO" id="GO:0003677">
    <property type="term" value="F:DNA binding"/>
    <property type="evidence" value="ECO:0007669"/>
    <property type="project" value="InterPro"/>
</dbReference>
<dbReference type="InterPro" id="IPR043502">
    <property type="entry name" value="DNA/RNA_pol_sf"/>
</dbReference>
<evidence type="ECO:0000256" key="5">
    <source>
        <dbReference type="ARBA" id="ARBA00022695"/>
    </source>
</evidence>
<dbReference type="EC" id="2.7.7.6" evidence="2 9"/>
<evidence type="ECO:0000256" key="3">
    <source>
        <dbReference type="ARBA" id="ARBA00022478"/>
    </source>
</evidence>
<reference evidence="12" key="1">
    <citation type="submission" date="2023-01" db="EMBL/GenBank/DDBJ databases">
        <title>Metagenome sequencing of chrysophaentin producing Chrysophaeum taylorii.</title>
        <authorList>
            <person name="Davison J."/>
            <person name="Bewley C."/>
        </authorList>
    </citation>
    <scope>NUCLEOTIDE SEQUENCE</scope>
    <source>
        <strain evidence="12">NIES-1699</strain>
    </source>
</reference>
<comment type="function">
    <text evidence="9">DNA-dependent RNA polymerase catalyzes the transcription of DNA into RNA using the four ribonucleoside triphosphates as substrates.</text>
</comment>
<keyword evidence="3 9" id="KW-0240">DNA-directed RNA polymerase</keyword>
<evidence type="ECO:0000256" key="8">
    <source>
        <dbReference type="ARBA" id="ARBA00048552"/>
    </source>
</evidence>
<comment type="similarity">
    <text evidence="1 9">Belongs to the phage and mitochondrial RNA polymerase family.</text>
</comment>
<dbReference type="AlphaFoldDB" id="A0AAD7XF21"/>
<dbReference type="PROSITE" id="PS00489">
    <property type="entry name" value="RNA_POL_PHAGE_2"/>
    <property type="match status" value="1"/>
</dbReference>
<dbReference type="SUPFAM" id="SSF56672">
    <property type="entry name" value="DNA/RNA polymerases"/>
    <property type="match status" value="1"/>
</dbReference>
<dbReference type="Gene3D" id="1.10.287.260">
    <property type="match status" value="1"/>
</dbReference>
<dbReference type="InterPro" id="IPR029262">
    <property type="entry name" value="RPOL_N"/>
</dbReference>
<keyword evidence="6" id="KW-0809">Transit peptide</keyword>
<accession>A0AAD7XF21</accession>
<evidence type="ECO:0000256" key="1">
    <source>
        <dbReference type="ARBA" id="ARBA00009493"/>
    </source>
</evidence>
<dbReference type="GO" id="GO:0006390">
    <property type="term" value="P:mitochondrial transcription"/>
    <property type="evidence" value="ECO:0007669"/>
    <property type="project" value="TreeGrafter"/>
</dbReference>
<evidence type="ECO:0000256" key="6">
    <source>
        <dbReference type="ARBA" id="ARBA00022946"/>
    </source>
</evidence>
<dbReference type="GO" id="GO:0034245">
    <property type="term" value="C:mitochondrial DNA-directed RNA polymerase complex"/>
    <property type="evidence" value="ECO:0007669"/>
    <property type="project" value="TreeGrafter"/>
</dbReference>
<keyword evidence="4 9" id="KW-0808">Transferase</keyword>
<dbReference type="PANTHER" id="PTHR10102">
    <property type="entry name" value="DNA-DIRECTED RNA POLYMERASE, MITOCHONDRIAL"/>
    <property type="match status" value="1"/>
</dbReference>
<evidence type="ECO:0000256" key="2">
    <source>
        <dbReference type="ARBA" id="ARBA00012418"/>
    </source>
</evidence>
<dbReference type="Gene3D" id="1.10.287.280">
    <property type="match status" value="1"/>
</dbReference>
<dbReference type="SMART" id="SM01311">
    <property type="entry name" value="RPOL_N"/>
    <property type="match status" value="1"/>
</dbReference>
<feature type="domain" description="DNA-directed RNA polymerase N-terminal" evidence="11">
    <location>
        <begin position="97"/>
        <end position="394"/>
    </location>
</feature>
<dbReference type="Gene3D" id="1.10.150.20">
    <property type="entry name" value="5' to 3' exonuclease, C-terminal subdomain"/>
    <property type="match status" value="1"/>
</dbReference>